<gene>
    <name evidence="1" type="ORF">MAR_036298</name>
</gene>
<evidence type="ECO:0000313" key="2">
    <source>
        <dbReference type="Proteomes" id="UP001164746"/>
    </source>
</evidence>
<sequence length="73" mass="8304">MELNKDNVMFSLQETEGMISNTVLSYTSVFGCDTSKEKLGILMLKENESKQLDVIQHLKSLGLSEDKFYIQVL</sequence>
<accession>A0ABY7EQ58</accession>
<protein>
    <submittedName>
        <fullName evidence="1">Uncharacterized protein</fullName>
    </submittedName>
</protein>
<reference evidence="1" key="1">
    <citation type="submission" date="2022-11" db="EMBL/GenBank/DDBJ databases">
        <title>Centuries of genome instability and evolution in soft-shell clam transmissible cancer (bioRxiv).</title>
        <authorList>
            <person name="Hart S.F.M."/>
            <person name="Yonemitsu M.A."/>
            <person name="Giersch R.M."/>
            <person name="Beal B.F."/>
            <person name="Arriagada G."/>
            <person name="Davis B.W."/>
            <person name="Ostrander E.A."/>
            <person name="Goff S.P."/>
            <person name="Metzger M.J."/>
        </authorList>
    </citation>
    <scope>NUCLEOTIDE SEQUENCE</scope>
    <source>
        <strain evidence="1">MELC-2E11</strain>
        <tissue evidence="1">Siphon/mantle</tissue>
    </source>
</reference>
<dbReference type="Proteomes" id="UP001164746">
    <property type="component" value="Chromosome 7"/>
</dbReference>
<dbReference type="PROSITE" id="PS51257">
    <property type="entry name" value="PROKAR_LIPOPROTEIN"/>
    <property type="match status" value="1"/>
</dbReference>
<organism evidence="1 2">
    <name type="scientific">Mya arenaria</name>
    <name type="common">Soft-shell clam</name>
    <dbReference type="NCBI Taxonomy" id="6604"/>
    <lineage>
        <taxon>Eukaryota</taxon>
        <taxon>Metazoa</taxon>
        <taxon>Spiralia</taxon>
        <taxon>Lophotrochozoa</taxon>
        <taxon>Mollusca</taxon>
        <taxon>Bivalvia</taxon>
        <taxon>Autobranchia</taxon>
        <taxon>Heteroconchia</taxon>
        <taxon>Euheterodonta</taxon>
        <taxon>Imparidentia</taxon>
        <taxon>Neoheterodontei</taxon>
        <taxon>Myida</taxon>
        <taxon>Myoidea</taxon>
        <taxon>Myidae</taxon>
        <taxon>Mya</taxon>
    </lineage>
</organism>
<keyword evidence="2" id="KW-1185">Reference proteome</keyword>
<evidence type="ECO:0000313" key="1">
    <source>
        <dbReference type="EMBL" id="WAR11222.1"/>
    </source>
</evidence>
<name>A0ABY7EQ58_MYAAR</name>
<dbReference type="EMBL" id="CP111018">
    <property type="protein sequence ID" value="WAR11222.1"/>
    <property type="molecule type" value="Genomic_DNA"/>
</dbReference>
<proteinExistence type="predicted"/>